<gene>
    <name evidence="1" type="ORF">SDC9_83931</name>
</gene>
<dbReference type="AlphaFoldDB" id="A0A644ZBQ8"/>
<name>A0A644ZBQ8_9ZZZZ</name>
<evidence type="ECO:0000313" key="1">
    <source>
        <dbReference type="EMBL" id="MPM37321.1"/>
    </source>
</evidence>
<dbReference type="InterPro" id="IPR025412">
    <property type="entry name" value="DUF4304"/>
</dbReference>
<accession>A0A644ZBQ8</accession>
<sequence length="199" mass="23136">MDEQIKKLSEQLVKNGLTKALRSAEFAQSGRNYHRRVGSVVQVINVQFSRLNYGSERGFYVNVAFAFDEYRNFVAIPINETPFEYTCESRHRLEYMVPGTPHEWVMNPGANIEEITNLLSEKIMALLEAINDIDSLPKYLDAAQNHNWFAIPGDYSILARFYRCLGNIKESAKFWQLYQEFLADRDRASLELLKKLEQE</sequence>
<reference evidence="1" key="1">
    <citation type="submission" date="2019-08" db="EMBL/GenBank/DDBJ databases">
        <authorList>
            <person name="Kucharzyk K."/>
            <person name="Murdoch R.W."/>
            <person name="Higgins S."/>
            <person name="Loffler F."/>
        </authorList>
    </citation>
    <scope>NUCLEOTIDE SEQUENCE</scope>
</reference>
<organism evidence="1">
    <name type="scientific">bioreactor metagenome</name>
    <dbReference type="NCBI Taxonomy" id="1076179"/>
    <lineage>
        <taxon>unclassified sequences</taxon>
        <taxon>metagenomes</taxon>
        <taxon>ecological metagenomes</taxon>
    </lineage>
</organism>
<dbReference type="Pfam" id="PF14137">
    <property type="entry name" value="DUF4304"/>
    <property type="match status" value="1"/>
</dbReference>
<dbReference type="EMBL" id="VSSQ01007904">
    <property type="protein sequence ID" value="MPM37321.1"/>
    <property type="molecule type" value="Genomic_DNA"/>
</dbReference>
<protein>
    <recommendedName>
        <fullName evidence="2">DUF4304 domain-containing protein</fullName>
    </recommendedName>
</protein>
<proteinExistence type="predicted"/>
<evidence type="ECO:0008006" key="2">
    <source>
        <dbReference type="Google" id="ProtNLM"/>
    </source>
</evidence>
<comment type="caution">
    <text evidence="1">The sequence shown here is derived from an EMBL/GenBank/DDBJ whole genome shotgun (WGS) entry which is preliminary data.</text>
</comment>